<evidence type="ECO:0000256" key="1">
    <source>
        <dbReference type="SAM" id="SignalP"/>
    </source>
</evidence>
<evidence type="ECO:0008006" key="4">
    <source>
        <dbReference type="Google" id="ProtNLM"/>
    </source>
</evidence>
<gene>
    <name evidence="2" type="ORF">FJT64_003667</name>
</gene>
<dbReference type="EMBL" id="VIIS01001397">
    <property type="protein sequence ID" value="KAF0299066.1"/>
    <property type="molecule type" value="Genomic_DNA"/>
</dbReference>
<dbReference type="Proteomes" id="UP000440578">
    <property type="component" value="Unassembled WGS sequence"/>
</dbReference>
<organism evidence="2 3">
    <name type="scientific">Amphibalanus amphitrite</name>
    <name type="common">Striped barnacle</name>
    <name type="synonym">Balanus amphitrite</name>
    <dbReference type="NCBI Taxonomy" id="1232801"/>
    <lineage>
        <taxon>Eukaryota</taxon>
        <taxon>Metazoa</taxon>
        <taxon>Ecdysozoa</taxon>
        <taxon>Arthropoda</taxon>
        <taxon>Crustacea</taxon>
        <taxon>Multicrustacea</taxon>
        <taxon>Cirripedia</taxon>
        <taxon>Thoracica</taxon>
        <taxon>Thoracicalcarea</taxon>
        <taxon>Balanomorpha</taxon>
        <taxon>Balanoidea</taxon>
        <taxon>Balanidae</taxon>
        <taxon>Amphibalaninae</taxon>
        <taxon>Amphibalanus</taxon>
    </lineage>
</organism>
<dbReference type="AlphaFoldDB" id="A0A6A4VW29"/>
<feature type="chain" id="PRO_5025329963" description="Secreted protein" evidence="1">
    <location>
        <begin position="21"/>
        <end position="73"/>
    </location>
</feature>
<dbReference type="OrthoDB" id="6285875at2759"/>
<proteinExistence type="predicted"/>
<accession>A0A6A4VW29</accession>
<name>A0A6A4VW29_AMPAM</name>
<keyword evidence="3" id="KW-1185">Reference proteome</keyword>
<sequence>MWSGLAKTVVVLQLLCQGRSWVIDGRSVPEDSSYDYHRRPAAGAARTVRRYLLHEQRPRTYLMCPQRFAIEKE</sequence>
<protein>
    <recommendedName>
        <fullName evidence="4">Secreted protein</fullName>
    </recommendedName>
</protein>
<comment type="caution">
    <text evidence="2">The sequence shown here is derived from an EMBL/GenBank/DDBJ whole genome shotgun (WGS) entry which is preliminary data.</text>
</comment>
<evidence type="ECO:0000313" key="3">
    <source>
        <dbReference type="Proteomes" id="UP000440578"/>
    </source>
</evidence>
<evidence type="ECO:0000313" key="2">
    <source>
        <dbReference type="EMBL" id="KAF0299066.1"/>
    </source>
</evidence>
<reference evidence="2 3" key="1">
    <citation type="submission" date="2019-07" db="EMBL/GenBank/DDBJ databases">
        <title>Draft genome assembly of a fouling barnacle, Amphibalanus amphitrite (Darwin, 1854): The first reference genome for Thecostraca.</title>
        <authorList>
            <person name="Kim W."/>
        </authorList>
    </citation>
    <scope>NUCLEOTIDE SEQUENCE [LARGE SCALE GENOMIC DNA]</scope>
    <source>
        <strain evidence="2">SNU_AA5</strain>
        <tissue evidence="2">Soma without cirri and trophi</tissue>
    </source>
</reference>
<keyword evidence="1" id="KW-0732">Signal</keyword>
<feature type="signal peptide" evidence="1">
    <location>
        <begin position="1"/>
        <end position="20"/>
    </location>
</feature>